<dbReference type="AlphaFoldDB" id="A0A9Q0K998"/>
<dbReference type="OrthoDB" id="533138at2759"/>
<evidence type="ECO:0000313" key="3">
    <source>
        <dbReference type="EMBL" id="KAJ4966263.1"/>
    </source>
</evidence>
<sequence>MQIGEYPLSHVGTQEAVIGILNNVARWPLRKKTRWRVEEKDKGPVDAGMPSEGAWSGNGGSWGTTMHGSTDHDEHGNRAGVCSLVDVGASLPELSTLPELVVEGGSSPLLSHVAVWREPAMSMQGGNLVMRENGTLPLLSHVGVGFSKGSVNRDFLKEAQNFDIALFTNLTRDHMNFHGSHEEYKDAKAKPFARMVEPERHRKIVNIDDPMASLFTAQGNPDVPIVTYAVENKRADVHSLKIESCDILNVAVVKALGFGRRRKALLQDIAISTGAKHQASDLELLIENTSGEQLGVSIKWTFTKESTAFPYLIFYDYHFDTNLLKGTLAEPKMTTTAVEPFLLIAVRGQEVERPPVWL</sequence>
<comment type="caution">
    <text evidence="3">The sequence shown here is derived from an EMBL/GenBank/DDBJ whole genome shotgun (WGS) entry which is preliminary data.</text>
</comment>
<feature type="region of interest" description="Disordered" evidence="1">
    <location>
        <begin position="38"/>
        <end position="77"/>
    </location>
</feature>
<dbReference type="SUPFAM" id="SSF52029">
    <property type="entry name" value="GroEL apical domain-like"/>
    <property type="match status" value="1"/>
</dbReference>
<evidence type="ECO:0000256" key="1">
    <source>
        <dbReference type="SAM" id="MobiDB-lite"/>
    </source>
</evidence>
<dbReference type="GO" id="GO:0016881">
    <property type="term" value="F:acid-amino acid ligase activity"/>
    <property type="evidence" value="ECO:0007669"/>
    <property type="project" value="InterPro"/>
</dbReference>
<reference evidence="3" key="1">
    <citation type="journal article" date="2023" name="Plant J.">
        <title>The genome of the king protea, Protea cynaroides.</title>
        <authorList>
            <person name="Chang J."/>
            <person name="Duong T.A."/>
            <person name="Schoeman C."/>
            <person name="Ma X."/>
            <person name="Roodt D."/>
            <person name="Barker N."/>
            <person name="Li Z."/>
            <person name="Van de Peer Y."/>
            <person name="Mizrachi E."/>
        </authorList>
    </citation>
    <scope>NUCLEOTIDE SEQUENCE</scope>
    <source>
        <tissue evidence="3">Young leaves</tissue>
    </source>
</reference>
<dbReference type="PANTHER" id="PTHR23135">
    <property type="entry name" value="MUR LIGASE FAMILY MEMBER"/>
    <property type="match status" value="1"/>
</dbReference>
<dbReference type="PANTHER" id="PTHR23135:SF4">
    <property type="entry name" value="UDP-N-ACETYLMURAMOYL-L-ALANYL-D-GLUTAMATE--2,6-DIAMINOPIMELATE LIGASE MURE HOMOLOG, CHLOROPLASTIC"/>
    <property type="match status" value="1"/>
</dbReference>
<dbReference type="InterPro" id="IPR013221">
    <property type="entry name" value="Mur_ligase_cen"/>
</dbReference>
<keyword evidence="4" id="KW-1185">Reference proteome</keyword>
<protein>
    <recommendedName>
        <fullName evidence="2">Mur ligase central domain-containing protein</fullName>
    </recommendedName>
</protein>
<dbReference type="Proteomes" id="UP001141806">
    <property type="component" value="Unassembled WGS sequence"/>
</dbReference>
<dbReference type="SUPFAM" id="SSF53623">
    <property type="entry name" value="MurD-like peptide ligases, catalytic domain"/>
    <property type="match status" value="1"/>
</dbReference>
<feature type="domain" description="Mur ligase central" evidence="2">
    <location>
        <begin position="154"/>
        <end position="243"/>
    </location>
</feature>
<accession>A0A9Q0K998</accession>
<dbReference type="GO" id="GO:0005524">
    <property type="term" value="F:ATP binding"/>
    <property type="evidence" value="ECO:0007669"/>
    <property type="project" value="InterPro"/>
</dbReference>
<gene>
    <name evidence="3" type="ORF">NE237_018112</name>
</gene>
<proteinExistence type="predicted"/>
<evidence type="ECO:0000259" key="2">
    <source>
        <dbReference type="Pfam" id="PF08245"/>
    </source>
</evidence>
<dbReference type="InterPro" id="IPR036565">
    <property type="entry name" value="Mur-like_cat_sf"/>
</dbReference>
<dbReference type="EMBL" id="JAMYWD010000007">
    <property type="protein sequence ID" value="KAJ4966263.1"/>
    <property type="molecule type" value="Genomic_DNA"/>
</dbReference>
<dbReference type="Pfam" id="PF08245">
    <property type="entry name" value="Mur_ligase_M"/>
    <property type="match status" value="1"/>
</dbReference>
<organism evidence="3 4">
    <name type="scientific">Protea cynaroides</name>
    <dbReference type="NCBI Taxonomy" id="273540"/>
    <lineage>
        <taxon>Eukaryota</taxon>
        <taxon>Viridiplantae</taxon>
        <taxon>Streptophyta</taxon>
        <taxon>Embryophyta</taxon>
        <taxon>Tracheophyta</taxon>
        <taxon>Spermatophyta</taxon>
        <taxon>Magnoliopsida</taxon>
        <taxon>Proteales</taxon>
        <taxon>Proteaceae</taxon>
        <taxon>Protea</taxon>
    </lineage>
</organism>
<dbReference type="InterPro" id="IPR027409">
    <property type="entry name" value="GroEL-like_apical_dom_sf"/>
</dbReference>
<dbReference type="Gene3D" id="3.40.1190.10">
    <property type="entry name" value="Mur-like, catalytic domain"/>
    <property type="match status" value="1"/>
</dbReference>
<evidence type="ECO:0000313" key="4">
    <source>
        <dbReference type="Proteomes" id="UP001141806"/>
    </source>
</evidence>
<name>A0A9Q0K998_9MAGN</name>